<gene>
    <name evidence="8" type="ORF">PF001_g20454</name>
    <name evidence="7" type="ORF">PF005_g21322</name>
    <name evidence="6" type="ORF">PF006_g20347</name>
    <name evidence="5" type="ORF">PF007_g21364</name>
    <name evidence="3" type="ORF">PF009_g22362</name>
    <name evidence="4" type="ORF">PF011_g20168</name>
</gene>
<name>A0A6A3S820_9STRA</name>
<protein>
    <recommendedName>
        <fullName evidence="2">Reverse transcriptase domain-containing protein</fullName>
    </recommendedName>
</protein>
<evidence type="ECO:0000313" key="12">
    <source>
        <dbReference type="Proteomes" id="UP000440732"/>
    </source>
</evidence>
<evidence type="ECO:0000313" key="14">
    <source>
        <dbReference type="Proteomes" id="UP000460718"/>
    </source>
</evidence>
<organism evidence="6 12">
    <name type="scientific">Phytophthora fragariae</name>
    <dbReference type="NCBI Taxonomy" id="53985"/>
    <lineage>
        <taxon>Eukaryota</taxon>
        <taxon>Sar</taxon>
        <taxon>Stramenopiles</taxon>
        <taxon>Oomycota</taxon>
        <taxon>Peronosporomycetes</taxon>
        <taxon>Peronosporales</taxon>
        <taxon>Peronosporaceae</taxon>
        <taxon>Phytophthora</taxon>
    </lineage>
</organism>
<dbReference type="InterPro" id="IPR043502">
    <property type="entry name" value="DNA/RNA_pol_sf"/>
</dbReference>
<feature type="region of interest" description="Disordered" evidence="1">
    <location>
        <begin position="1"/>
        <end position="58"/>
    </location>
</feature>
<evidence type="ECO:0000313" key="4">
    <source>
        <dbReference type="EMBL" id="KAE8986001.1"/>
    </source>
</evidence>
<dbReference type="EMBL" id="QXFW01001774">
    <property type="protein sequence ID" value="KAE8986001.1"/>
    <property type="molecule type" value="Genomic_DNA"/>
</dbReference>
<dbReference type="OrthoDB" id="127291at2759"/>
<dbReference type="AlphaFoldDB" id="A0A6A3S820"/>
<evidence type="ECO:0000259" key="2">
    <source>
        <dbReference type="Pfam" id="PF00078"/>
    </source>
</evidence>
<dbReference type="Proteomes" id="UP000440732">
    <property type="component" value="Unassembled WGS sequence"/>
</dbReference>
<comment type="caution">
    <text evidence="6">The sequence shown here is derived from an EMBL/GenBank/DDBJ whole genome shotgun (WGS) entry which is preliminary data.</text>
</comment>
<dbReference type="Proteomes" id="UP000437068">
    <property type="component" value="Unassembled WGS sequence"/>
</dbReference>
<evidence type="ECO:0000313" key="8">
    <source>
        <dbReference type="EMBL" id="KAE9288568.1"/>
    </source>
</evidence>
<evidence type="ECO:0000313" key="11">
    <source>
        <dbReference type="Proteomes" id="UP000437068"/>
    </source>
</evidence>
<evidence type="ECO:0000313" key="6">
    <source>
        <dbReference type="EMBL" id="KAE9110839.1"/>
    </source>
</evidence>
<evidence type="ECO:0000313" key="9">
    <source>
        <dbReference type="Proteomes" id="UP000429523"/>
    </source>
</evidence>
<dbReference type="InterPro" id="IPR043128">
    <property type="entry name" value="Rev_trsase/Diguanyl_cyclase"/>
</dbReference>
<evidence type="ECO:0000313" key="5">
    <source>
        <dbReference type="EMBL" id="KAE9084846.1"/>
    </source>
</evidence>
<dbReference type="Proteomes" id="UP000441208">
    <property type="component" value="Unassembled WGS sequence"/>
</dbReference>
<dbReference type="CDD" id="cd01647">
    <property type="entry name" value="RT_LTR"/>
    <property type="match status" value="1"/>
</dbReference>
<proteinExistence type="predicted"/>
<dbReference type="PANTHER" id="PTHR33064:SF37">
    <property type="entry name" value="RIBONUCLEASE H"/>
    <property type="match status" value="1"/>
</dbReference>
<dbReference type="Gene3D" id="3.30.70.270">
    <property type="match status" value="2"/>
</dbReference>
<evidence type="ECO:0000313" key="7">
    <source>
        <dbReference type="EMBL" id="KAE9185265.1"/>
    </source>
</evidence>
<keyword evidence="10" id="KW-1185">Reference proteome</keyword>
<evidence type="ECO:0000313" key="13">
    <source>
        <dbReference type="Proteomes" id="UP000441208"/>
    </source>
</evidence>
<dbReference type="EMBL" id="QXGE01001763">
    <property type="protein sequence ID" value="KAE9288568.1"/>
    <property type="molecule type" value="Genomic_DNA"/>
</dbReference>
<reference evidence="9 10" key="1">
    <citation type="submission" date="2018-08" db="EMBL/GenBank/DDBJ databases">
        <title>Genomic investigation of the strawberry pathogen Phytophthora fragariae indicates pathogenicity is determined by transcriptional variation in three key races.</title>
        <authorList>
            <person name="Adams T.M."/>
            <person name="Armitage A.D."/>
            <person name="Sobczyk M.K."/>
            <person name="Bates H.J."/>
            <person name="Dunwell J.M."/>
            <person name="Nellist C.F."/>
            <person name="Harrison R.J."/>
        </authorList>
    </citation>
    <scope>NUCLEOTIDE SEQUENCE [LARGE SCALE GENOMIC DNA]</scope>
    <source>
        <strain evidence="8 11">A4</strain>
        <strain evidence="7 10">NOV-27</strain>
        <strain evidence="6 12">NOV-5</strain>
        <strain evidence="5 13">NOV-71</strain>
        <strain evidence="3 9">NOV-9</strain>
        <strain evidence="4 14">SCRP245</strain>
    </source>
</reference>
<dbReference type="EMBL" id="QXGA01001768">
    <property type="protein sequence ID" value="KAE9110839.1"/>
    <property type="molecule type" value="Genomic_DNA"/>
</dbReference>
<dbReference type="SUPFAM" id="SSF56672">
    <property type="entry name" value="DNA/RNA polymerases"/>
    <property type="match status" value="2"/>
</dbReference>
<sequence>MDPLIRDDVEPGVSGEPGLTASGVCLSDGRSGPSVSPNDPSEDDPGPDEENPVDPEFMCTPNESSVEILERLYVSVATVLSAEAANEQAAEYSTAEHTANTINSEDYAHELAFLPDLTEALATELDYSASNVRHPELSPDLQEKVVRVLKQHEQIMISSGNALPPPAYGVVCDIDVQGHPPIKQKARRVPLRHLKKLYELLKGLLKAGLVSFSTSPWASPIVIVLKKNGVDIRLCIDYKMVNAVTAIMEYAMPLVDDLLTDLEKYLWYCSLDAASGFWAIMMTRRARQISAFVCALGHFEWLRMPFGLKNAPMIYQRMIDNALWGFVQPKGGWKHYAELMQSAEERDRTPREVSGATANTSTGVTKFDADLRASQAEGSVAELVNSPMADMFTNGEADASALTPVFERRSFVDDMCFGGESFEGCLETLGRLLARFEECRISISFTKSIFVQSKVDFLSHEVTRAGIRADPKKLKAITELSFPRSKKGMQSYNGVAAALAHGAEDLVIVGDSRLAIQ</sequence>
<dbReference type="Proteomes" id="UP000433483">
    <property type="component" value="Unassembled WGS sequence"/>
</dbReference>
<dbReference type="Proteomes" id="UP000460718">
    <property type="component" value="Unassembled WGS sequence"/>
</dbReference>
<dbReference type="InterPro" id="IPR051320">
    <property type="entry name" value="Viral_Replic_Matur_Polypro"/>
</dbReference>
<dbReference type="InterPro" id="IPR000477">
    <property type="entry name" value="RT_dom"/>
</dbReference>
<dbReference type="Pfam" id="PF00078">
    <property type="entry name" value="RVT_1"/>
    <property type="match status" value="1"/>
</dbReference>
<dbReference type="EMBL" id="QXFZ01001795">
    <property type="protein sequence ID" value="KAE9084846.1"/>
    <property type="molecule type" value="Genomic_DNA"/>
</dbReference>
<feature type="compositionally biased region" description="Acidic residues" evidence="1">
    <location>
        <begin position="40"/>
        <end position="53"/>
    </location>
</feature>
<dbReference type="PANTHER" id="PTHR33064">
    <property type="entry name" value="POL PROTEIN"/>
    <property type="match status" value="1"/>
</dbReference>
<dbReference type="EMBL" id="QXGF01001840">
    <property type="protein sequence ID" value="KAE8927471.1"/>
    <property type="molecule type" value="Genomic_DNA"/>
</dbReference>
<dbReference type="Proteomes" id="UP000429523">
    <property type="component" value="Unassembled WGS sequence"/>
</dbReference>
<dbReference type="Gene3D" id="3.10.10.10">
    <property type="entry name" value="HIV Type 1 Reverse Transcriptase, subunit A, domain 1"/>
    <property type="match status" value="1"/>
</dbReference>
<feature type="domain" description="Reverse transcriptase" evidence="2">
    <location>
        <begin position="226"/>
        <end position="323"/>
    </location>
</feature>
<evidence type="ECO:0000313" key="3">
    <source>
        <dbReference type="EMBL" id="KAE8927471.1"/>
    </source>
</evidence>
<accession>A0A6A3S820</accession>
<evidence type="ECO:0000256" key="1">
    <source>
        <dbReference type="SAM" id="MobiDB-lite"/>
    </source>
</evidence>
<evidence type="ECO:0000313" key="10">
    <source>
        <dbReference type="Proteomes" id="UP000433483"/>
    </source>
</evidence>
<dbReference type="EMBL" id="QXGB01001806">
    <property type="protein sequence ID" value="KAE9185265.1"/>
    <property type="molecule type" value="Genomic_DNA"/>
</dbReference>